<evidence type="ECO:0000313" key="5">
    <source>
        <dbReference type="Proteomes" id="UP000215441"/>
    </source>
</evidence>
<keyword evidence="1" id="KW-0929">Antimicrobial</keyword>
<dbReference type="InterPro" id="IPR031922">
    <property type="entry name" value="Pesticin_C"/>
</dbReference>
<reference evidence="4 5" key="1">
    <citation type="submission" date="2017-07" db="EMBL/GenBank/DDBJ databases">
        <title>Acidovorax KNDSW TSA 6 genome sequence and assembly.</title>
        <authorList>
            <person name="Mayilraj S."/>
        </authorList>
    </citation>
    <scope>NUCLEOTIDE SEQUENCE [LARGE SCALE GENOMIC DNA]</scope>
    <source>
        <strain evidence="4 5">KNDSW-TSA6</strain>
    </source>
</reference>
<evidence type="ECO:0000259" key="3">
    <source>
        <dbReference type="Pfam" id="PF16754"/>
    </source>
</evidence>
<dbReference type="GO" id="GO:0042742">
    <property type="term" value="P:defense response to bacterium"/>
    <property type="evidence" value="ECO:0007669"/>
    <property type="project" value="UniProtKB-KW"/>
</dbReference>
<sequence>MPDSIDYSFLSDLEGGRATKGYVPASGVSKSGVTIATGFDLGQRSENDLKKLGLSITLIEKLKPYLEVKKEDAKKLLEKTPLTITAAEAESIDKAVKSAHLATVTLKYDTASSTKKFLDLPAEAQTVIASVSFQYGKNLDAATPKFWTAVTKQDWEEAAKLLRNFGDVYPTRRKKEATLLEKIK</sequence>
<feature type="domain" description="Pesticin C-terminal" evidence="3">
    <location>
        <begin position="5"/>
        <end position="156"/>
    </location>
</feature>
<proteinExistence type="predicted"/>
<dbReference type="InterPro" id="IPR023346">
    <property type="entry name" value="Lysozyme-like_dom_sf"/>
</dbReference>
<organism evidence="4 5">
    <name type="scientific">Acidovorax kalamii</name>
    <dbReference type="NCBI Taxonomy" id="2004485"/>
    <lineage>
        <taxon>Bacteria</taxon>
        <taxon>Pseudomonadati</taxon>
        <taxon>Pseudomonadota</taxon>
        <taxon>Betaproteobacteria</taxon>
        <taxon>Burkholderiales</taxon>
        <taxon>Comamonadaceae</taxon>
        <taxon>Acidovorax</taxon>
    </lineage>
</organism>
<dbReference type="Gene3D" id="1.10.530.40">
    <property type="match status" value="1"/>
</dbReference>
<comment type="caution">
    <text evidence="4">The sequence shown here is derived from an EMBL/GenBank/DDBJ whole genome shotgun (WGS) entry which is preliminary data.</text>
</comment>
<dbReference type="GO" id="GO:0003796">
    <property type="term" value="F:lysozyme activity"/>
    <property type="evidence" value="ECO:0007669"/>
    <property type="project" value="InterPro"/>
</dbReference>
<name>A0A235EHB3_9BURK</name>
<keyword evidence="2" id="KW-0081">Bacteriolytic enzyme</keyword>
<dbReference type="SUPFAM" id="SSF53955">
    <property type="entry name" value="Lysozyme-like"/>
    <property type="match status" value="1"/>
</dbReference>
<evidence type="ECO:0000313" key="4">
    <source>
        <dbReference type="EMBL" id="OYD48414.1"/>
    </source>
</evidence>
<dbReference type="EMBL" id="NOIG01000012">
    <property type="protein sequence ID" value="OYD48414.1"/>
    <property type="molecule type" value="Genomic_DNA"/>
</dbReference>
<dbReference type="AlphaFoldDB" id="A0A235EHB3"/>
<dbReference type="Pfam" id="PF16754">
    <property type="entry name" value="Pesticin"/>
    <property type="match status" value="1"/>
</dbReference>
<dbReference type="OrthoDB" id="8808411at2"/>
<dbReference type="InterPro" id="IPR023347">
    <property type="entry name" value="Lysozyme_dom_sf"/>
</dbReference>
<dbReference type="GO" id="GO:0031640">
    <property type="term" value="P:killing of cells of another organism"/>
    <property type="evidence" value="ECO:0007669"/>
    <property type="project" value="UniProtKB-KW"/>
</dbReference>
<protein>
    <recommendedName>
        <fullName evidence="3">Pesticin C-terminal domain-containing protein</fullName>
    </recommendedName>
</protein>
<dbReference type="CDD" id="cd16902">
    <property type="entry name" value="pesticin_lyz"/>
    <property type="match status" value="1"/>
</dbReference>
<dbReference type="RefSeq" id="WP_094291417.1">
    <property type="nucleotide sequence ID" value="NZ_NOIG01000012.1"/>
</dbReference>
<gene>
    <name evidence="4" type="ORF">CBY09_20530</name>
</gene>
<evidence type="ECO:0000256" key="2">
    <source>
        <dbReference type="ARBA" id="ARBA00022638"/>
    </source>
</evidence>
<evidence type="ECO:0000256" key="1">
    <source>
        <dbReference type="ARBA" id="ARBA00022529"/>
    </source>
</evidence>
<dbReference type="Proteomes" id="UP000215441">
    <property type="component" value="Unassembled WGS sequence"/>
</dbReference>
<keyword evidence="5" id="KW-1185">Reference proteome</keyword>
<accession>A0A235EHB3</accession>